<keyword evidence="3 6" id="KW-0808">Transferase</keyword>
<evidence type="ECO:0000256" key="1">
    <source>
        <dbReference type="ARBA" id="ARBA00009481"/>
    </source>
</evidence>
<dbReference type="SUPFAM" id="SSF53756">
    <property type="entry name" value="UDP-Glycosyltransferase/glycogen phosphorylase"/>
    <property type="match status" value="1"/>
</dbReference>
<dbReference type="RefSeq" id="WP_268611097.1">
    <property type="nucleotide sequence ID" value="NZ_CP113797.1"/>
</dbReference>
<dbReference type="Proteomes" id="UP001163152">
    <property type="component" value="Chromosome"/>
</dbReference>
<feature type="domain" description="Glycosyltransferase subfamily 4-like N-terminal" evidence="5">
    <location>
        <begin position="15"/>
        <end position="199"/>
    </location>
</feature>
<evidence type="ECO:0000256" key="2">
    <source>
        <dbReference type="ARBA" id="ARBA00022676"/>
    </source>
</evidence>
<reference evidence="6" key="1">
    <citation type="submission" date="2022-12" db="EMBL/GenBank/DDBJ databases">
        <title>Polyphasic identification of a Novel Hot-Spring Cyanobacterium Ocullathermofonsia sinensis gen nov. sp. nov. and Genomic Insights on its Adaptations to the Thermal Habitat.</title>
        <authorList>
            <person name="Daroch M."/>
            <person name="Tang J."/>
            <person name="Jiang Y."/>
        </authorList>
    </citation>
    <scope>NUCLEOTIDE SEQUENCE</scope>
    <source>
        <strain evidence="6">PKUAC-SCTA174</strain>
    </source>
</reference>
<dbReference type="GO" id="GO:0016757">
    <property type="term" value="F:glycosyltransferase activity"/>
    <property type="evidence" value="ECO:0007669"/>
    <property type="project" value="UniProtKB-KW"/>
</dbReference>
<feature type="domain" description="Glycosyl transferase family 1" evidence="4">
    <location>
        <begin position="213"/>
        <end position="382"/>
    </location>
</feature>
<dbReference type="KEGG" id="tsin:OXH18_03845"/>
<dbReference type="PANTHER" id="PTHR12526:SF640">
    <property type="entry name" value="COLANIC ACID BIOSYNTHESIS GLYCOSYLTRANSFERASE WCAL-RELATED"/>
    <property type="match status" value="1"/>
</dbReference>
<comment type="similarity">
    <text evidence="1">Belongs to the glycosyltransferase group 1 family. Glycosyltransferase 4 subfamily.</text>
</comment>
<gene>
    <name evidence="6" type="ORF">OXH18_03845</name>
</gene>
<dbReference type="InterPro" id="IPR028098">
    <property type="entry name" value="Glyco_trans_4-like_N"/>
</dbReference>
<evidence type="ECO:0000259" key="4">
    <source>
        <dbReference type="Pfam" id="PF00534"/>
    </source>
</evidence>
<name>A0A9E9C882_9CYAN</name>
<dbReference type="EMBL" id="CP113797">
    <property type="protein sequence ID" value="WAL61144.1"/>
    <property type="molecule type" value="Genomic_DNA"/>
</dbReference>
<evidence type="ECO:0000313" key="7">
    <source>
        <dbReference type="Proteomes" id="UP001163152"/>
    </source>
</evidence>
<protein>
    <submittedName>
        <fullName evidence="6">Glycosyltransferase</fullName>
        <ecNumber evidence="6">2.4.-.-</ecNumber>
    </submittedName>
</protein>
<dbReference type="InterPro" id="IPR001296">
    <property type="entry name" value="Glyco_trans_1"/>
</dbReference>
<dbReference type="Pfam" id="PF13579">
    <property type="entry name" value="Glyco_trans_4_4"/>
    <property type="match status" value="1"/>
</dbReference>
<proteinExistence type="inferred from homology"/>
<dbReference type="Gene3D" id="3.40.50.2000">
    <property type="entry name" value="Glycogen Phosphorylase B"/>
    <property type="match status" value="2"/>
</dbReference>
<evidence type="ECO:0000259" key="5">
    <source>
        <dbReference type="Pfam" id="PF13579"/>
    </source>
</evidence>
<sequence>MRVAFIVGHFPRLSETFILNQITGLIDRGHEVDIYAEYEGETAKLHPDVEKYQLLQRTYYLTPIPTHGLVRVLKGVLLLFQGYTPRRWLRSLNVFQYGLLAASLRLFYSIAPSMTQPYDIVHCQFGTQGFRGLWFRAVNAPQAKLITMFRGHDISQFVKERGETVYHELFQQGDFFLANCEFFRQKAIQLGCDPDRILVHFSGLDVHKFTFKPRYLQPAEPIRLATTGRLVEKKGIEYVIRAIAQRIEQYPNLEYTIIGDGPLRHSLEHLIQALNLSTVVKLVGWKNEQEIIEILDQTHLFIAPSITADTGDQDAPINVLKEAMAMGLPVVSTYHGGIPELVEDGVSGLLVPERDVNALAETLGYLVEHPDRWAAMGQAGRRYVETHFDLQSLNDRLVSIYQQVLQSTSNQ</sequence>
<keyword evidence="2 6" id="KW-0328">Glycosyltransferase</keyword>
<dbReference type="AlphaFoldDB" id="A0A9E9C882"/>
<accession>A0A9E9C882</accession>
<dbReference type="Pfam" id="PF00534">
    <property type="entry name" value="Glycos_transf_1"/>
    <property type="match status" value="1"/>
</dbReference>
<dbReference type="EC" id="2.4.-.-" evidence="6"/>
<dbReference type="PANTHER" id="PTHR12526">
    <property type="entry name" value="GLYCOSYLTRANSFERASE"/>
    <property type="match status" value="1"/>
</dbReference>
<organism evidence="6 7">
    <name type="scientific">Thermocoleostomius sinensis A174</name>
    <dbReference type="NCBI Taxonomy" id="2016057"/>
    <lineage>
        <taxon>Bacteria</taxon>
        <taxon>Bacillati</taxon>
        <taxon>Cyanobacteriota</taxon>
        <taxon>Cyanophyceae</taxon>
        <taxon>Oculatellales</taxon>
        <taxon>Oculatellaceae</taxon>
        <taxon>Thermocoleostomius</taxon>
    </lineage>
</organism>
<keyword evidence="7" id="KW-1185">Reference proteome</keyword>
<evidence type="ECO:0000313" key="6">
    <source>
        <dbReference type="EMBL" id="WAL61144.1"/>
    </source>
</evidence>
<evidence type="ECO:0000256" key="3">
    <source>
        <dbReference type="ARBA" id="ARBA00022679"/>
    </source>
</evidence>